<accession>A0A316YE63</accession>
<dbReference type="Pfam" id="PF08584">
    <property type="entry name" value="Ribonuc_P_40"/>
    <property type="match status" value="1"/>
</dbReference>
<dbReference type="GO" id="GO:0000447">
    <property type="term" value="P:endonucleolytic cleavage in ITS1 to separate SSU-rRNA from 5.8S rRNA and LSU-rRNA from tricistronic rRNA transcript (SSU-rRNA, 5.8S rRNA, LSU-rRNA)"/>
    <property type="evidence" value="ECO:0007669"/>
    <property type="project" value="TreeGrafter"/>
</dbReference>
<organism evidence="2 3">
    <name type="scientific">Acaromyces ingoldii</name>
    <dbReference type="NCBI Taxonomy" id="215250"/>
    <lineage>
        <taxon>Eukaryota</taxon>
        <taxon>Fungi</taxon>
        <taxon>Dikarya</taxon>
        <taxon>Basidiomycota</taxon>
        <taxon>Ustilaginomycotina</taxon>
        <taxon>Exobasidiomycetes</taxon>
        <taxon>Exobasidiales</taxon>
        <taxon>Cryptobasidiaceae</taxon>
        <taxon>Acaromyces</taxon>
    </lineage>
</organism>
<name>A0A316YE63_9BASI</name>
<feature type="compositionally biased region" description="Acidic residues" evidence="1">
    <location>
        <begin position="455"/>
        <end position="464"/>
    </location>
</feature>
<sequence length="545" mass="59706">MLSARSTHKRKRSAKRGDDARDQKASGRAIVIVAGSGGKDRSGDTWAWKRLRRDLVAHPLNHRLQLLIPLASDNAPSEQELAYTFDRLVAPGTAYLASMPIALLLDPIFVSAYIKNGSLIALSAGRLDTDDVFCLDGRGTLHLSLTRDTYQSLGLVGRQSKLAHTSSGRAGDRRSGGVERWSVRVDLLSPSFVPGKPGYERTLARLRSWDAARSAQGSHAASFDAASGLGFASGSSSSTAMLGTGDGSDGSRPSWRVLLYHSANSPTAEDERGEHGCEITLPARFAATCTLKSIHLDARRTTMEDVWLPDLSTSKLRQGWREEKGKGKQAQEHGQQDDWLDWIEELQELTAWTTLAANGAECTRTFSRAEYANGYQVAEPRTPARVLLVEYVGFFSAGFVKDIVDVIGQWASTALRRDVGWAHVRCTGFEDAPVAWTAPLPINRASPAFELTGVGEEEEEEEEWQAQRTGKTARRARSKKVARRSHMTTQDLNEHARGPELHGGSNGWELFLFGQGGRKGTTPREEESPGADYIYVEDVSSVLRS</sequence>
<feature type="compositionally biased region" description="Basic residues" evidence="1">
    <location>
        <begin position="471"/>
        <end position="486"/>
    </location>
</feature>
<evidence type="ECO:0000256" key="1">
    <source>
        <dbReference type="SAM" id="MobiDB-lite"/>
    </source>
</evidence>
<dbReference type="InParanoid" id="A0A316YE63"/>
<feature type="region of interest" description="Disordered" evidence="1">
    <location>
        <begin position="1"/>
        <end position="25"/>
    </location>
</feature>
<dbReference type="GO" id="GO:0030681">
    <property type="term" value="C:multimeric ribonuclease P complex"/>
    <property type="evidence" value="ECO:0007669"/>
    <property type="project" value="TreeGrafter"/>
</dbReference>
<evidence type="ECO:0000313" key="3">
    <source>
        <dbReference type="Proteomes" id="UP000245768"/>
    </source>
</evidence>
<feature type="compositionally biased region" description="Basic and acidic residues" evidence="1">
    <location>
        <begin position="15"/>
        <end position="25"/>
    </location>
</feature>
<dbReference type="InterPro" id="IPR013893">
    <property type="entry name" value="RNase_P_Rpp40"/>
</dbReference>
<dbReference type="GO" id="GO:0004526">
    <property type="term" value="F:ribonuclease P activity"/>
    <property type="evidence" value="ECO:0007669"/>
    <property type="project" value="TreeGrafter"/>
</dbReference>
<dbReference type="AlphaFoldDB" id="A0A316YE63"/>
<dbReference type="GeneID" id="37044560"/>
<feature type="region of interest" description="Disordered" evidence="1">
    <location>
        <begin position="454"/>
        <end position="533"/>
    </location>
</feature>
<dbReference type="RefSeq" id="XP_025375068.1">
    <property type="nucleotide sequence ID" value="XM_025522644.1"/>
</dbReference>
<proteinExistence type="predicted"/>
<dbReference type="GO" id="GO:0001682">
    <property type="term" value="P:tRNA 5'-leader removal"/>
    <property type="evidence" value="ECO:0007669"/>
    <property type="project" value="InterPro"/>
</dbReference>
<gene>
    <name evidence="2" type="ORF">FA10DRAFT_269156</name>
</gene>
<dbReference type="OrthoDB" id="63112at2759"/>
<keyword evidence="3" id="KW-1185">Reference proteome</keyword>
<dbReference type="PANTHER" id="PTHR15396:SF1">
    <property type="entry name" value="RIBONUCLEASE P PROTEIN SUBUNIT P40"/>
    <property type="match status" value="1"/>
</dbReference>
<dbReference type="GO" id="GO:0000171">
    <property type="term" value="F:ribonuclease MRP activity"/>
    <property type="evidence" value="ECO:0007669"/>
    <property type="project" value="TreeGrafter"/>
</dbReference>
<dbReference type="PANTHER" id="PTHR15396">
    <property type="entry name" value="RIBONUCLEASE P PROTEIN SUBUNIT P40"/>
    <property type="match status" value="1"/>
</dbReference>
<dbReference type="Proteomes" id="UP000245768">
    <property type="component" value="Unassembled WGS sequence"/>
</dbReference>
<dbReference type="STRING" id="215250.A0A316YE63"/>
<dbReference type="EMBL" id="KZ819639">
    <property type="protein sequence ID" value="PWN87870.1"/>
    <property type="molecule type" value="Genomic_DNA"/>
</dbReference>
<protein>
    <submittedName>
        <fullName evidence="2">Uncharacterized protein</fullName>
    </submittedName>
</protein>
<evidence type="ECO:0000313" key="2">
    <source>
        <dbReference type="EMBL" id="PWN87870.1"/>
    </source>
</evidence>
<reference evidence="2 3" key="1">
    <citation type="journal article" date="2018" name="Mol. Biol. Evol.">
        <title>Broad Genomic Sampling Reveals a Smut Pathogenic Ancestry of the Fungal Clade Ustilaginomycotina.</title>
        <authorList>
            <person name="Kijpornyongpan T."/>
            <person name="Mondo S.J."/>
            <person name="Barry K."/>
            <person name="Sandor L."/>
            <person name="Lee J."/>
            <person name="Lipzen A."/>
            <person name="Pangilinan J."/>
            <person name="LaButti K."/>
            <person name="Hainaut M."/>
            <person name="Henrissat B."/>
            <person name="Grigoriev I.V."/>
            <person name="Spatafora J.W."/>
            <person name="Aime M.C."/>
        </authorList>
    </citation>
    <scope>NUCLEOTIDE SEQUENCE [LARGE SCALE GENOMIC DNA]</scope>
    <source>
        <strain evidence="2 3">MCA 4198</strain>
    </source>
</reference>
<dbReference type="GO" id="GO:0000172">
    <property type="term" value="C:ribonuclease MRP complex"/>
    <property type="evidence" value="ECO:0007669"/>
    <property type="project" value="TreeGrafter"/>
</dbReference>
<feature type="compositionally biased region" description="Basic residues" evidence="1">
    <location>
        <begin position="1"/>
        <end position="14"/>
    </location>
</feature>